<sequence length="253" mass="28756">MESSNLLEELITQEVLAKLYKQMQRIFMTMLQVRLQTLPLKSPSNFQIPQNSTRGCLVLISNCVDTNAAINYPVVALEFHPFLNPRYGDPSDNHVGININSIRSVATLTLNTSMKNGSTDSHIGVTYQKYYPDGQYQWIVNFNAKLGDFGLARLIDNELGMKKTALAGTIGYLAPEYINNSKARKESDVFSFCVVALEIACRRRSIESKNDKEQISLVSWVWKLCENDELLDAADMRLLMDFNREQMMMFVGF</sequence>
<feature type="domain" description="Protein kinase" evidence="12">
    <location>
        <begin position="1"/>
        <end position="253"/>
    </location>
</feature>
<keyword evidence="6" id="KW-0430">Lectin</keyword>
<dbReference type="SUPFAM" id="SSF56112">
    <property type="entry name" value="Protein kinase-like (PK-like)"/>
    <property type="match status" value="1"/>
</dbReference>
<keyword evidence="5" id="KW-0732">Signal</keyword>
<evidence type="ECO:0000256" key="10">
    <source>
        <dbReference type="ARBA" id="ARBA00023136"/>
    </source>
</evidence>
<dbReference type="Pfam" id="PF00069">
    <property type="entry name" value="Pkinase"/>
    <property type="match status" value="1"/>
</dbReference>
<dbReference type="Gene3D" id="1.10.510.10">
    <property type="entry name" value="Transferase(Phosphotransferase) domain 1"/>
    <property type="match status" value="1"/>
</dbReference>
<reference evidence="13 14" key="1">
    <citation type="submission" date="2023-12" db="EMBL/GenBank/DDBJ databases">
        <title>A high-quality genome assembly for Dillenia turbinata (Dilleniales).</title>
        <authorList>
            <person name="Chanderbali A."/>
        </authorList>
    </citation>
    <scope>NUCLEOTIDE SEQUENCE [LARGE SCALE GENOMIC DNA]</scope>
    <source>
        <strain evidence="13">LSX21</strain>
        <tissue evidence="13">Leaf</tissue>
    </source>
</reference>
<evidence type="ECO:0000313" key="14">
    <source>
        <dbReference type="Proteomes" id="UP001370490"/>
    </source>
</evidence>
<evidence type="ECO:0000256" key="9">
    <source>
        <dbReference type="ARBA" id="ARBA00022989"/>
    </source>
</evidence>
<keyword evidence="8" id="KW-0067">ATP-binding</keyword>
<evidence type="ECO:0000313" key="13">
    <source>
        <dbReference type="EMBL" id="KAK6945861.1"/>
    </source>
</evidence>
<dbReference type="SUPFAM" id="SSF49899">
    <property type="entry name" value="Concanavalin A-like lectins/glucanases"/>
    <property type="match status" value="1"/>
</dbReference>
<dbReference type="GO" id="GO:0016020">
    <property type="term" value="C:membrane"/>
    <property type="evidence" value="ECO:0007669"/>
    <property type="project" value="UniProtKB-SubCell"/>
</dbReference>
<evidence type="ECO:0000256" key="5">
    <source>
        <dbReference type="ARBA" id="ARBA00022729"/>
    </source>
</evidence>
<dbReference type="InterPro" id="IPR001220">
    <property type="entry name" value="Legume_lectin_dom"/>
</dbReference>
<keyword evidence="4" id="KW-0812">Transmembrane</keyword>
<dbReference type="GO" id="GO:0005524">
    <property type="term" value="F:ATP binding"/>
    <property type="evidence" value="ECO:0007669"/>
    <property type="project" value="UniProtKB-KW"/>
</dbReference>
<evidence type="ECO:0000256" key="4">
    <source>
        <dbReference type="ARBA" id="ARBA00022692"/>
    </source>
</evidence>
<dbReference type="Gene3D" id="2.60.120.200">
    <property type="match status" value="1"/>
</dbReference>
<comment type="similarity">
    <text evidence="3">In the C-terminal section; belongs to the protein kinase superfamily. Ser/Thr protein kinase family.</text>
</comment>
<keyword evidence="9" id="KW-1133">Transmembrane helix</keyword>
<dbReference type="InterPro" id="IPR013320">
    <property type="entry name" value="ConA-like_dom_sf"/>
</dbReference>
<dbReference type="AlphaFoldDB" id="A0AAN8WC08"/>
<comment type="caution">
    <text evidence="13">The sequence shown here is derived from an EMBL/GenBank/DDBJ whole genome shotgun (WGS) entry which is preliminary data.</text>
</comment>
<organism evidence="13 14">
    <name type="scientific">Dillenia turbinata</name>
    <dbReference type="NCBI Taxonomy" id="194707"/>
    <lineage>
        <taxon>Eukaryota</taxon>
        <taxon>Viridiplantae</taxon>
        <taxon>Streptophyta</taxon>
        <taxon>Embryophyta</taxon>
        <taxon>Tracheophyta</taxon>
        <taxon>Spermatophyta</taxon>
        <taxon>Magnoliopsida</taxon>
        <taxon>eudicotyledons</taxon>
        <taxon>Gunneridae</taxon>
        <taxon>Pentapetalae</taxon>
        <taxon>Dilleniales</taxon>
        <taxon>Dilleniaceae</taxon>
        <taxon>Dillenia</taxon>
    </lineage>
</organism>
<gene>
    <name evidence="13" type="ORF">RJ641_013405</name>
</gene>
<evidence type="ECO:0000256" key="3">
    <source>
        <dbReference type="ARBA" id="ARBA00010217"/>
    </source>
</evidence>
<dbReference type="InterPro" id="IPR050528">
    <property type="entry name" value="L-type_Lectin-RKs"/>
</dbReference>
<dbReference type="PANTHER" id="PTHR27007">
    <property type="match status" value="1"/>
</dbReference>
<dbReference type="InterPro" id="IPR011009">
    <property type="entry name" value="Kinase-like_dom_sf"/>
</dbReference>
<dbReference type="GO" id="GO:0030246">
    <property type="term" value="F:carbohydrate binding"/>
    <property type="evidence" value="ECO:0007669"/>
    <property type="project" value="UniProtKB-KW"/>
</dbReference>
<keyword evidence="7" id="KW-0547">Nucleotide-binding</keyword>
<comment type="subcellular location">
    <subcellularLocation>
        <location evidence="1">Membrane</location>
        <topology evidence="1">Single-pass type I membrane protein</topology>
    </subcellularLocation>
</comment>
<keyword evidence="13" id="KW-0808">Transferase</keyword>
<evidence type="ECO:0000256" key="1">
    <source>
        <dbReference type="ARBA" id="ARBA00004479"/>
    </source>
</evidence>
<dbReference type="PROSITE" id="PS50011">
    <property type="entry name" value="PROTEIN_KINASE_DOM"/>
    <property type="match status" value="1"/>
</dbReference>
<dbReference type="Proteomes" id="UP001370490">
    <property type="component" value="Unassembled WGS sequence"/>
</dbReference>
<evidence type="ECO:0000259" key="12">
    <source>
        <dbReference type="PROSITE" id="PS50011"/>
    </source>
</evidence>
<evidence type="ECO:0000256" key="7">
    <source>
        <dbReference type="ARBA" id="ARBA00022741"/>
    </source>
</evidence>
<dbReference type="Pfam" id="PF00139">
    <property type="entry name" value="Lectin_legB"/>
    <property type="match status" value="1"/>
</dbReference>
<dbReference type="InterPro" id="IPR000719">
    <property type="entry name" value="Prot_kinase_dom"/>
</dbReference>
<evidence type="ECO:0000256" key="8">
    <source>
        <dbReference type="ARBA" id="ARBA00022840"/>
    </source>
</evidence>
<name>A0AAN8WC08_9MAGN</name>
<accession>A0AAN8WC08</accession>
<keyword evidence="13" id="KW-0418">Kinase</keyword>
<proteinExistence type="inferred from homology"/>
<evidence type="ECO:0000256" key="2">
    <source>
        <dbReference type="ARBA" id="ARBA00008536"/>
    </source>
</evidence>
<protein>
    <submittedName>
        <fullName evidence="13">Protein kinase domain</fullName>
    </submittedName>
</protein>
<evidence type="ECO:0000256" key="11">
    <source>
        <dbReference type="ARBA" id="ARBA00023170"/>
    </source>
</evidence>
<keyword evidence="10" id="KW-0472">Membrane</keyword>
<keyword evidence="11" id="KW-0675">Receptor</keyword>
<keyword evidence="14" id="KW-1185">Reference proteome</keyword>
<evidence type="ECO:0000256" key="6">
    <source>
        <dbReference type="ARBA" id="ARBA00022734"/>
    </source>
</evidence>
<comment type="similarity">
    <text evidence="2">In the N-terminal section; belongs to the leguminous lectin family.</text>
</comment>
<dbReference type="EMBL" id="JBAMMX010000002">
    <property type="protein sequence ID" value="KAK6945861.1"/>
    <property type="molecule type" value="Genomic_DNA"/>
</dbReference>
<dbReference type="GO" id="GO:0004672">
    <property type="term" value="F:protein kinase activity"/>
    <property type="evidence" value="ECO:0007669"/>
    <property type="project" value="InterPro"/>
</dbReference>